<dbReference type="GO" id="GO:0000976">
    <property type="term" value="F:transcription cis-regulatory region binding"/>
    <property type="evidence" value="ECO:0007669"/>
    <property type="project" value="TreeGrafter"/>
</dbReference>
<dbReference type="SUPFAM" id="SSF47413">
    <property type="entry name" value="lambda repressor-like DNA-binding domains"/>
    <property type="match status" value="1"/>
</dbReference>
<keyword evidence="2" id="KW-0238">DNA-binding</keyword>
<dbReference type="PROSITE" id="PS00356">
    <property type="entry name" value="HTH_LACI_1"/>
    <property type="match status" value="1"/>
</dbReference>
<evidence type="ECO:0000259" key="4">
    <source>
        <dbReference type="PROSITE" id="PS50932"/>
    </source>
</evidence>
<evidence type="ECO:0000256" key="3">
    <source>
        <dbReference type="ARBA" id="ARBA00023163"/>
    </source>
</evidence>
<dbReference type="Proteomes" id="UP000295511">
    <property type="component" value="Unassembled WGS sequence"/>
</dbReference>
<dbReference type="CDD" id="cd06267">
    <property type="entry name" value="PBP1_LacI_sugar_binding-like"/>
    <property type="match status" value="1"/>
</dbReference>
<protein>
    <submittedName>
        <fullName evidence="5">LacI family transcriptional regulator</fullName>
    </submittedName>
</protein>
<keyword evidence="3" id="KW-0804">Transcription</keyword>
<dbReference type="OrthoDB" id="3510266at2"/>
<dbReference type="PANTHER" id="PTHR30146">
    <property type="entry name" value="LACI-RELATED TRANSCRIPTIONAL REPRESSOR"/>
    <property type="match status" value="1"/>
</dbReference>
<dbReference type="PROSITE" id="PS50932">
    <property type="entry name" value="HTH_LACI_2"/>
    <property type="match status" value="1"/>
</dbReference>
<accession>A0A4R5K9H8</accession>
<dbReference type="EMBL" id="SMRU01000027">
    <property type="protein sequence ID" value="TDF91813.1"/>
    <property type="molecule type" value="Genomic_DNA"/>
</dbReference>
<evidence type="ECO:0000313" key="6">
    <source>
        <dbReference type="Proteomes" id="UP000295511"/>
    </source>
</evidence>
<organism evidence="5 6">
    <name type="scientific">Arthrobacter terricola</name>
    <dbReference type="NCBI Taxonomy" id="2547396"/>
    <lineage>
        <taxon>Bacteria</taxon>
        <taxon>Bacillati</taxon>
        <taxon>Actinomycetota</taxon>
        <taxon>Actinomycetes</taxon>
        <taxon>Micrococcales</taxon>
        <taxon>Micrococcaceae</taxon>
        <taxon>Arthrobacter</taxon>
    </lineage>
</organism>
<dbReference type="Pfam" id="PF00356">
    <property type="entry name" value="LacI"/>
    <property type="match status" value="1"/>
</dbReference>
<dbReference type="InterPro" id="IPR046335">
    <property type="entry name" value="LacI/GalR-like_sensor"/>
</dbReference>
<evidence type="ECO:0000313" key="5">
    <source>
        <dbReference type="EMBL" id="TDF91813.1"/>
    </source>
</evidence>
<dbReference type="SMART" id="SM00354">
    <property type="entry name" value="HTH_LACI"/>
    <property type="match status" value="1"/>
</dbReference>
<keyword evidence="1" id="KW-0805">Transcription regulation</keyword>
<dbReference type="GO" id="GO:0003700">
    <property type="term" value="F:DNA-binding transcription factor activity"/>
    <property type="evidence" value="ECO:0007669"/>
    <property type="project" value="TreeGrafter"/>
</dbReference>
<name>A0A4R5K9H8_9MICC</name>
<dbReference type="InterPro" id="IPR000843">
    <property type="entry name" value="HTH_LacI"/>
</dbReference>
<dbReference type="InterPro" id="IPR010982">
    <property type="entry name" value="Lambda_DNA-bd_dom_sf"/>
</dbReference>
<dbReference type="CDD" id="cd01392">
    <property type="entry name" value="HTH_LacI"/>
    <property type="match status" value="1"/>
</dbReference>
<proteinExistence type="predicted"/>
<dbReference type="AlphaFoldDB" id="A0A4R5K9H8"/>
<dbReference type="Gene3D" id="1.10.260.40">
    <property type="entry name" value="lambda repressor-like DNA-binding domains"/>
    <property type="match status" value="1"/>
</dbReference>
<dbReference type="SUPFAM" id="SSF53822">
    <property type="entry name" value="Periplasmic binding protein-like I"/>
    <property type="match status" value="1"/>
</dbReference>
<reference evidence="5 6" key="1">
    <citation type="submission" date="2019-03" db="EMBL/GenBank/DDBJ databases">
        <title>Whole genome sequence of Arthrobacter sp JH1-1.</title>
        <authorList>
            <person name="Trinh H.N."/>
        </authorList>
    </citation>
    <scope>NUCLEOTIDE SEQUENCE [LARGE SCALE GENOMIC DNA]</scope>
    <source>
        <strain evidence="5 6">JH1-1</strain>
    </source>
</reference>
<dbReference type="PANTHER" id="PTHR30146:SF138">
    <property type="entry name" value="TRANSCRIPTIONAL REGULATORY PROTEIN"/>
    <property type="match status" value="1"/>
</dbReference>
<evidence type="ECO:0000256" key="1">
    <source>
        <dbReference type="ARBA" id="ARBA00023015"/>
    </source>
</evidence>
<evidence type="ECO:0000256" key="2">
    <source>
        <dbReference type="ARBA" id="ARBA00023125"/>
    </source>
</evidence>
<comment type="caution">
    <text evidence="5">The sequence shown here is derived from an EMBL/GenBank/DDBJ whole genome shotgun (WGS) entry which is preliminary data.</text>
</comment>
<sequence length="346" mass="36482">MGDTIRHSRDSISSASIEDVAAAAGVSTATVSRAVRGLPRVAPATREKVLEAARRLSYSAYSPASGLARGRSMTVGIMAPAQYSWFSSKVLHGAAEVLRERNYTLSILGPAPMGSAGQQSMPGVHIKHLGGLLLVGTAPSPDETKYVHERGIPAIAVGSRPANIPSVALDRPTAAMTAARHLLALGHRDIALLSGSRSMDDDDAGPLSRSLREVLSSAHPDLRLNVALVAADTVQFGREGFTRLWTAQERKPTAILCTSDELAIGVIFEARSRSVGVPSQLSVVGIDGHDYAAAFGLTTVEQQPHDQGRLAATMILNELEGQAGAIRSADAEHRLIPRESSGRVRG</sequence>
<dbReference type="Gene3D" id="3.40.50.2300">
    <property type="match status" value="2"/>
</dbReference>
<gene>
    <name evidence="5" type="ORF">E1809_20050</name>
</gene>
<dbReference type="Pfam" id="PF13377">
    <property type="entry name" value="Peripla_BP_3"/>
    <property type="match status" value="1"/>
</dbReference>
<feature type="domain" description="HTH lacI-type" evidence="4">
    <location>
        <begin position="15"/>
        <end position="69"/>
    </location>
</feature>
<dbReference type="InterPro" id="IPR028082">
    <property type="entry name" value="Peripla_BP_I"/>
</dbReference>
<keyword evidence="6" id="KW-1185">Reference proteome</keyword>